<name>G0PAM6_CAEBE</name>
<protein>
    <recommendedName>
        <fullName evidence="3">3'-5' exonuclease domain-containing protein</fullName>
    </recommendedName>
</protein>
<evidence type="ECO:0000313" key="1">
    <source>
        <dbReference type="EMBL" id="EGT49356.1"/>
    </source>
</evidence>
<dbReference type="Proteomes" id="UP000008068">
    <property type="component" value="Unassembled WGS sequence"/>
</dbReference>
<gene>
    <name evidence="1" type="ORF">CAEBREN_05319</name>
</gene>
<dbReference type="OrthoDB" id="446462at2759"/>
<dbReference type="InParanoid" id="G0PAM6"/>
<dbReference type="Gene3D" id="3.30.420.10">
    <property type="entry name" value="Ribonuclease H-like superfamily/Ribonuclease H"/>
    <property type="match status" value="1"/>
</dbReference>
<dbReference type="HOGENOM" id="CLU_1338605_0_0_1"/>
<dbReference type="STRING" id="135651.G0PAM6"/>
<dbReference type="InterPro" id="IPR012337">
    <property type="entry name" value="RNaseH-like_sf"/>
</dbReference>
<organism evidence="2">
    <name type="scientific">Caenorhabditis brenneri</name>
    <name type="common">Nematode worm</name>
    <dbReference type="NCBI Taxonomy" id="135651"/>
    <lineage>
        <taxon>Eukaryota</taxon>
        <taxon>Metazoa</taxon>
        <taxon>Ecdysozoa</taxon>
        <taxon>Nematoda</taxon>
        <taxon>Chromadorea</taxon>
        <taxon>Rhabditida</taxon>
        <taxon>Rhabditina</taxon>
        <taxon>Rhabditomorpha</taxon>
        <taxon>Rhabditoidea</taxon>
        <taxon>Rhabditidae</taxon>
        <taxon>Peloderinae</taxon>
        <taxon>Caenorhabditis</taxon>
    </lineage>
</organism>
<dbReference type="AlphaFoldDB" id="G0PAM6"/>
<proteinExistence type="predicted"/>
<accession>G0PAM6</accession>
<dbReference type="EMBL" id="GL380183">
    <property type="protein sequence ID" value="EGT49356.1"/>
    <property type="molecule type" value="Genomic_DNA"/>
</dbReference>
<evidence type="ECO:0008006" key="3">
    <source>
        <dbReference type="Google" id="ProtNLM"/>
    </source>
</evidence>
<sequence length="205" mass="24339">MPQKLFYPQVDENKIIITRDMSRGLDILWQFRNRRTEEPLYIDTEDSHHNIRGGEFAKLALLQIFDAPSRTVLLFRVHHFNEKGLEKIQRMLRNVSITRRYDDEDFFYVNTSTGQCENFQNFYEDTCLIPLKTSADAIGIFVDKQETMSDWTAPYLNIDQIMYAAYDAIVLRMLPSVDKSAKKSRCPIHCWCDWYKKKYANKETR</sequence>
<keyword evidence="2" id="KW-1185">Reference proteome</keyword>
<reference evidence="2" key="1">
    <citation type="submission" date="2011-07" db="EMBL/GenBank/DDBJ databases">
        <authorList>
            <consortium name="Caenorhabditis brenneri Sequencing and Analysis Consortium"/>
            <person name="Wilson R.K."/>
        </authorList>
    </citation>
    <scope>NUCLEOTIDE SEQUENCE [LARGE SCALE GENOMIC DNA]</scope>
    <source>
        <strain evidence="2">PB2801</strain>
    </source>
</reference>
<dbReference type="GO" id="GO:0003676">
    <property type="term" value="F:nucleic acid binding"/>
    <property type="evidence" value="ECO:0007669"/>
    <property type="project" value="InterPro"/>
</dbReference>
<evidence type="ECO:0000313" key="2">
    <source>
        <dbReference type="Proteomes" id="UP000008068"/>
    </source>
</evidence>
<dbReference type="InterPro" id="IPR036397">
    <property type="entry name" value="RNaseH_sf"/>
</dbReference>
<dbReference type="SUPFAM" id="SSF53098">
    <property type="entry name" value="Ribonuclease H-like"/>
    <property type="match status" value="1"/>
</dbReference>